<evidence type="ECO:0000259" key="1">
    <source>
        <dbReference type="Pfam" id="PF23455"/>
    </source>
</evidence>
<dbReference type="InterPro" id="IPR055553">
    <property type="entry name" value="DUF7129"/>
</dbReference>
<dbReference type="Pfam" id="PF23455">
    <property type="entry name" value="DUF7129"/>
    <property type="match status" value="1"/>
</dbReference>
<dbReference type="Proteomes" id="UP001597076">
    <property type="component" value="Unassembled WGS sequence"/>
</dbReference>
<dbReference type="AlphaFoldDB" id="A0ABD6BIE9"/>
<gene>
    <name evidence="2" type="ORF">ACFR99_14985</name>
</gene>
<protein>
    <submittedName>
        <fullName evidence="2">Rubrerythrin-like domain-containing protein</fullName>
    </submittedName>
</protein>
<dbReference type="RefSeq" id="WP_390288745.1">
    <property type="nucleotide sequence ID" value="NZ_JBHUDI010000009.1"/>
</dbReference>
<dbReference type="NCBIfam" id="NF033497">
    <property type="entry name" value="rubre_like_arch"/>
    <property type="match status" value="1"/>
</dbReference>
<name>A0ABD6BIE9_9EURY</name>
<keyword evidence="3" id="KW-1185">Reference proteome</keyword>
<reference evidence="2 3" key="1">
    <citation type="journal article" date="2019" name="Int. J. Syst. Evol. Microbiol.">
        <title>The Global Catalogue of Microorganisms (GCM) 10K type strain sequencing project: providing services to taxonomists for standard genome sequencing and annotation.</title>
        <authorList>
            <consortium name="The Broad Institute Genomics Platform"/>
            <consortium name="The Broad Institute Genome Sequencing Center for Infectious Disease"/>
            <person name="Wu L."/>
            <person name="Ma J."/>
        </authorList>
    </citation>
    <scope>NUCLEOTIDE SEQUENCE [LARGE SCALE GENOMIC DNA]</scope>
    <source>
        <strain evidence="2 3">CGMCC 1.12230</strain>
    </source>
</reference>
<sequence length="46" mass="5318">MAYTDPYTPERSYYECLNCTYRETTESLGHCPECGSHVRNIAVARE</sequence>
<dbReference type="EMBL" id="JBHUDI010000009">
    <property type="protein sequence ID" value="MFD1564843.1"/>
    <property type="molecule type" value="Genomic_DNA"/>
</dbReference>
<evidence type="ECO:0000313" key="3">
    <source>
        <dbReference type="Proteomes" id="UP001597076"/>
    </source>
</evidence>
<evidence type="ECO:0000313" key="2">
    <source>
        <dbReference type="EMBL" id="MFD1564843.1"/>
    </source>
</evidence>
<feature type="domain" description="DUF7129" evidence="1">
    <location>
        <begin position="3"/>
        <end position="46"/>
    </location>
</feature>
<organism evidence="2 3">
    <name type="scientific">Haloarchaeobius amylolyticus</name>
    <dbReference type="NCBI Taxonomy" id="1198296"/>
    <lineage>
        <taxon>Archaea</taxon>
        <taxon>Methanobacteriati</taxon>
        <taxon>Methanobacteriota</taxon>
        <taxon>Stenosarchaea group</taxon>
        <taxon>Halobacteria</taxon>
        <taxon>Halobacteriales</taxon>
        <taxon>Halorubellaceae</taxon>
        <taxon>Haloarchaeobius</taxon>
    </lineage>
</organism>
<proteinExistence type="predicted"/>
<accession>A0ABD6BIE9</accession>
<comment type="caution">
    <text evidence="2">The sequence shown here is derived from an EMBL/GenBank/DDBJ whole genome shotgun (WGS) entry which is preliminary data.</text>
</comment>